<keyword evidence="3" id="KW-1185">Reference proteome</keyword>
<sequence length="275" mass="31920">MDTKEIVMLIGNISPHAKDYVNKAFDDNQVETLYSIVTKENKGVFIVVNSDDCCIFYASFLNEDNIEEVLEVINSKTNEYISKLNSKEICFNVYGNNLKIIDLVKKLGFKTDMEGYHLEFVGEELPELNDYNLTVRGFENSMLKEFVDLFDSSYYQLCVDNGWQINSYAINKNRFNEKLIDLNKDGQVSSFWLKDELVGAYIFENNYITDIAVKPVFQNRGYGGYILAHCIRNMSMEKSIKNIRLRVAKSNIGAKRLYERNNFVEIAYFAEHTYE</sequence>
<protein>
    <recommendedName>
        <fullName evidence="1">N-acetyltransferase domain-containing protein</fullName>
    </recommendedName>
</protein>
<evidence type="ECO:0000259" key="1">
    <source>
        <dbReference type="PROSITE" id="PS51186"/>
    </source>
</evidence>
<dbReference type="PROSITE" id="PS51186">
    <property type="entry name" value="GNAT"/>
    <property type="match status" value="1"/>
</dbReference>
<reference evidence="3" key="1">
    <citation type="journal article" date="2019" name="Int. J. Syst. Evol. Microbiol.">
        <title>The Global Catalogue of Microorganisms (GCM) 10K type strain sequencing project: providing services to taxonomists for standard genome sequencing and annotation.</title>
        <authorList>
            <consortium name="The Broad Institute Genomics Platform"/>
            <consortium name="The Broad Institute Genome Sequencing Center for Infectious Disease"/>
            <person name="Wu L."/>
            <person name="Ma J."/>
        </authorList>
    </citation>
    <scope>NUCLEOTIDE SEQUENCE [LARGE SCALE GENOMIC DNA]</scope>
    <source>
        <strain evidence="3">JCM 1417</strain>
    </source>
</reference>
<dbReference type="Proteomes" id="UP001501047">
    <property type="component" value="Unassembled WGS sequence"/>
</dbReference>
<evidence type="ECO:0000313" key="3">
    <source>
        <dbReference type="Proteomes" id="UP001501047"/>
    </source>
</evidence>
<dbReference type="SUPFAM" id="SSF55729">
    <property type="entry name" value="Acyl-CoA N-acyltransferases (Nat)"/>
    <property type="match status" value="1"/>
</dbReference>
<gene>
    <name evidence="2" type="ORF">GCM10008908_24860</name>
</gene>
<dbReference type="InterPro" id="IPR016181">
    <property type="entry name" value="Acyl_CoA_acyltransferase"/>
</dbReference>
<dbReference type="Gene3D" id="3.40.630.30">
    <property type="match status" value="1"/>
</dbReference>
<comment type="caution">
    <text evidence="2">The sequence shown here is derived from an EMBL/GenBank/DDBJ whole genome shotgun (WGS) entry which is preliminary data.</text>
</comment>
<feature type="domain" description="N-acetyltransferase" evidence="1">
    <location>
        <begin position="133"/>
        <end position="275"/>
    </location>
</feature>
<dbReference type="Pfam" id="PF00583">
    <property type="entry name" value="Acetyltransf_1"/>
    <property type="match status" value="1"/>
</dbReference>
<proteinExistence type="predicted"/>
<dbReference type="CDD" id="cd04301">
    <property type="entry name" value="NAT_SF"/>
    <property type="match status" value="1"/>
</dbReference>
<dbReference type="EMBL" id="BAAACI010000006">
    <property type="protein sequence ID" value="GAA0774651.1"/>
    <property type="molecule type" value="Genomic_DNA"/>
</dbReference>
<name>A0ABP3W4J7_CLOSU</name>
<accession>A0ABP3W4J7</accession>
<dbReference type="InterPro" id="IPR000182">
    <property type="entry name" value="GNAT_dom"/>
</dbReference>
<evidence type="ECO:0000313" key="2">
    <source>
        <dbReference type="EMBL" id="GAA0774651.1"/>
    </source>
</evidence>
<organism evidence="2 3">
    <name type="scientific">Clostridium subterminale</name>
    <dbReference type="NCBI Taxonomy" id="1550"/>
    <lineage>
        <taxon>Bacteria</taxon>
        <taxon>Bacillati</taxon>
        <taxon>Bacillota</taxon>
        <taxon>Clostridia</taxon>
        <taxon>Eubacteriales</taxon>
        <taxon>Clostridiaceae</taxon>
        <taxon>Clostridium</taxon>
    </lineage>
</organism>